<organism evidence="3">
    <name type="scientific">mine drainage metagenome</name>
    <dbReference type="NCBI Taxonomy" id="410659"/>
    <lineage>
        <taxon>unclassified sequences</taxon>
        <taxon>metagenomes</taxon>
        <taxon>ecological metagenomes</taxon>
    </lineage>
</organism>
<feature type="domain" description="MacB-like periplasmic core" evidence="2">
    <location>
        <begin position="24"/>
        <end position="221"/>
    </location>
</feature>
<feature type="non-terminal residue" evidence="3">
    <location>
        <position position="295"/>
    </location>
</feature>
<keyword evidence="1" id="KW-1133">Transmembrane helix</keyword>
<keyword evidence="1" id="KW-0812">Transmembrane</keyword>
<accession>T1AYS0</accession>
<proteinExistence type="predicted"/>
<dbReference type="EMBL" id="AUZX01006736">
    <property type="protein sequence ID" value="EQD62682.1"/>
    <property type="molecule type" value="Genomic_DNA"/>
</dbReference>
<evidence type="ECO:0000256" key="1">
    <source>
        <dbReference type="SAM" id="Phobius"/>
    </source>
</evidence>
<name>T1AYS0_9ZZZZ</name>
<reference evidence="3" key="2">
    <citation type="journal article" date="2014" name="ISME J.">
        <title>Microbial stratification in low pH oxic and suboxic macroscopic growths along an acid mine drainage.</title>
        <authorList>
            <person name="Mendez-Garcia C."/>
            <person name="Mesa V."/>
            <person name="Sprenger R.R."/>
            <person name="Richter M."/>
            <person name="Diez M.S."/>
            <person name="Solano J."/>
            <person name="Bargiela R."/>
            <person name="Golyshina O.V."/>
            <person name="Manteca A."/>
            <person name="Ramos J.L."/>
            <person name="Gallego J.R."/>
            <person name="Llorente I."/>
            <person name="Martins Dos Santos V.A."/>
            <person name="Jensen O.N."/>
            <person name="Pelaez A.I."/>
            <person name="Sanchez J."/>
            <person name="Ferrer M."/>
        </authorList>
    </citation>
    <scope>NUCLEOTIDE SEQUENCE</scope>
</reference>
<reference evidence="3" key="1">
    <citation type="submission" date="2013-08" db="EMBL/GenBank/DDBJ databases">
        <authorList>
            <person name="Mendez C."/>
            <person name="Richter M."/>
            <person name="Ferrer M."/>
            <person name="Sanchez J."/>
        </authorList>
    </citation>
    <scope>NUCLEOTIDE SEQUENCE</scope>
</reference>
<protein>
    <submittedName>
        <fullName evidence="3">ABC transporter permease</fullName>
    </submittedName>
</protein>
<evidence type="ECO:0000313" key="3">
    <source>
        <dbReference type="EMBL" id="EQD62682.1"/>
    </source>
</evidence>
<dbReference type="Pfam" id="PF12704">
    <property type="entry name" value="MacB_PCD"/>
    <property type="match status" value="1"/>
</dbReference>
<gene>
    <name evidence="3" type="ORF">B1A_09446</name>
</gene>
<feature type="transmembrane region" description="Helical" evidence="1">
    <location>
        <begin position="278"/>
        <end position="294"/>
    </location>
</feature>
<sequence length="295" mass="31708">MNIRPLLSALTRHRASVVLLVLEIALTFAVVSNALGLVMHRVAKLQLRTGLDDTHLVYVYTDGTNRADAGAIYANILHALRRIPGVQAAASVNSVPFGPRGGTNGFYLDASEKHLGKVSDFYWGSPGYLDVLGVHLIRGRGFDPSAYRDFGTMPASGGVIISQKLATQLWPGQDALGKSIWLGKKTRYQVIGVAAPVLRPDPGYAGIGDAYDTLFLPAALGAPETGSFVLRTDASHRQAVLRDAFAAIERVDPALVIERDSSDSITDLRWSYEKNNRIMIGLLGGVVLALMLVTG</sequence>
<evidence type="ECO:0000259" key="2">
    <source>
        <dbReference type="Pfam" id="PF12704"/>
    </source>
</evidence>
<keyword evidence="1" id="KW-0472">Membrane</keyword>
<dbReference type="InterPro" id="IPR025857">
    <property type="entry name" value="MacB_PCD"/>
</dbReference>
<feature type="transmembrane region" description="Helical" evidence="1">
    <location>
        <begin position="15"/>
        <end position="38"/>
    </location>
</feature>
<comment type="caution">
    <text evidence="3">The sequence shown here is derived from an EMBL/GenBank/DDBJ whole genome shotgun (WGS) entry which is preliminary data.</text>
</comment>
<dbReference type="AlphaFoldDB" id="T1AYS0"/>